<evidence type="ECO:0000256" key="1">
    <source>
        <dbReference type="ARBA" id="ARBA00009428"/>
    </source>
</evidence>
<dbReference type="GO" id="GO:0005829">
    <property type="term" value="C:cytosol"/>
    <property type="evidence" value="ECO:0007669"/>
    <property type="project" value="TreeGrafter"/>
</dbReference>
<dbReference type="SUPFAM" id="SSF52218">
    <property type="entry name" value="Flavoproteins"/>
    <property type="match status" value="1"/>
</dbReference>
<organism evidence="3 4">
    <name type="scientific">Salicibibacter halophilus</name>
    <dbReference type="NCBI Taxonomy" id="2502791"/>
    <lineage>
        <taxon>Bacteria</taxon>
        <taxon>Bacillati</taxon>
        <taxon>Bacillota</taxon>
        <taxon>Bacilli</taxon>
        <taxon>Bacillales</taxon>
        <taxon>Bacillaceae</taxon>
        <taxon>Salicibibacter</taxon>
    </lineage>
</organism>
<dbReference type="Pfam" id="PF03358">
    <property type="entry name" value="FMN_red"/>
    <property type="match status" value="1"/>
</dbReference>
<sequence>MNIVAIVGSTRQDSYNYKIAKHMEKRYADRFNLKILNIGDLPFYNQDKENTPSQEVTAFKKKVEDADGVLWVTPEYNATIPGALKNAIDWLSRVDQVMIGKPSWIMGASMGALGTAKAQAHLRDILFAPGLSSPLLPGNEVCIGQVHTKLDEDGNLADEDTIAFLDTVTDNVIPWIENQRTTAKI</sequence>
<dbReference type="GO" id="GO:0016491">
    <property type="term" value="F:oxidoreductase activity"/>
    <property type="evidence" value="ECO:0007669"/>
    <property type="project" value="InterPro"/>
</dbReference>
<protein>
    <submittedName>
        <fullName evidence="3">NADPH-dependent oxidoreductase</fullName>
    </submittedName>
</protein>
<dbReference type="InterPro" id="IPR005025">
    <property type="entry name" value="FMN_Rdtase-like_dom"/>
</dbReference>
<dbReference type="InterPro" id="IPR029039">
    <property type="entry name" value="Flavoprotein-like_sf"/>
</dbReference>
<accession>A0A514LLA6</accession>
<dbReference type="Proteomes" id="UP000319756">
    <property type="component" value="Chromosome"/>
</dbReference>
<proteinExistence type="inferred from homology"/>
<reference evidence="4" key="1">
    <citation type="submission" date="2019-01" db="EMBL/GenBank/DDBJ databases">
        <title>Genomic analysis of Salicibibacter sp. NKC3-5.</title>
        <authorList>
            <person name="Oh Y.J."/>
        </authorList>
    </citation>
    <scope>NUCLEOTIDE SEQUENCE [LARGE SCALE GENOMIC DNA]</scope>
    <source>
        <strain evidence="4">NKC3-5</strain>
    </source>
</reference>
<comment type="similarity">
    <text evidence="1">Belongs to the azoreductase type 2 family.</text>
</comment>
<dbReference type="OrthoDB" id="9812295at2"/>
<dbReference type="EMBL" id="CP035485">
    <property type="protein sequence ID" value="QDI92649.1"/>
    <property type="molecule type" value="Genomic_DNA"/>
</dbReference>
<evidence type="ECO:0000313" key="4">
    <source>
        <dbReference type="Proteomes" id="UP000319756"/>
    </source>
</evidence>
<evidence type="ECO:0000259" key="2">
    <source>
        <dbReference type="Pfam" id="PF03358"/>
    </source>
</evidence>
<dbReference type="KEGG" id="sale:EPH95_16870"/>
<dbReference type="GO" id="GO:0010181">
    <property type="term" value="F:FMN binding"/>
    <property type="evidence" value="ECO:0007669"/>
    <property type="project" value="TreeGrafter"/>
</dbReference>
<dbReference type="RefSeq" id="WP_142091149.1">
    <property type="nucleotide sequence ID" value="NZ_CP035485.1"/>
</dbReference>
<dbReference type="PANTHER" id="PTHR30543">
    <property type="entry name" value="CHROMATE REDUCTASE"/>
    <property type="match status" value="1"/>
</dbReference>
<evidence type="ECO:0000313" key="3">
    <source>
        <dbReference type="EMBL" id="QDI92649.1"/>
    </source>
</evidence>
<gene>
    <name evidence="3" type="ORF">EPH95_16870</name>
</gene>
<feature type="domain" description="NADPH-dependent FMN reductase-like" evidence="2">
    <location>
        <begin position="1"/>
        <end position="147"/>
    </location>
</feature>
<keyword evidence="4" id="KW-1185">Reference proteome</keyword>
<dbReference type="Gene3D" id="3.40.50.360">
    <property type="match status" value="1"/>
</dbReference>
<name>A0A514LLA6_9BACI</name>
<dbReference type="InterPro" id="IPR050712">
    <property type="entry name" value="NAD(P)H-dep_reductase"/>
</dbReference>
<dbReference type="PANTHER" id="PTHR30543:SF21">
    <property type="entry name" value="NAD(P)H-DEPENDENT FMN REDUCTASE LOT6"/>
    <property type="match status" value="1"/>
</dbReference>
<dbReference type="AlphaFoldDB" id="A0A514LLA6"/>